<proteinExistence type="predicted"/>
<dbReference type="InterPro" id="IPR045749">
    <property type="entry name" value="DUF6090"/>
</dbReference>
<accession>A0ABY7S1C4</accession>
<keyword evidence="1" id="KW-0472">Membrane</keyword>
<name>A0ABY7S1C4_9FLAO</name>
<dbReference type="EMBL" id="CP116221">
    <property type="protein sequence ID" value="WCO03194.1"/>
    <property type="molecule type" value="Genomic_DNA"/>
</dbReference>
<sequence length="231" mass="26651">MVTKKSFGKYLLYGIGEIILVVIGILIAVSINNYNEKKASKNQLESYLQVYKQDLEVDTLVVGQVLKYLDERKAHFQLFLGDSVSAKTYQENPEGYGIILSYFPFKLQQKGMGLLEKYVNDTEIEQDTLISNILATHRFHENLIKETVDRVSDDIDNNLTYFKEEQPWIGDLLTGKIDHPDMMPYLLSQNYKARLAVHSTFVYGNLEPQLKAIQSFNKKTISELNERLKQE</sequence>
<keyword evidence="1" id="KW-1133">Transmembrane helix</keyword>
<dbReference type="Proteomes" id="UP001202717">
    <property type="component" value="Chromosome"/>
</dbReference>
<gene>
    <name evidence="2" type="ORF">MUN68_006775</name>
</gene>
<evidence type="ECO:0000313" key="3">
    <source>
        <dbReference type="Proteomes" id="UP001202717"/>
    </source>
</evidence>
<feature type="transmembrane region" description="Helical" evidence="1">
    <location>
        <begin position="12"/>
        <end position="31"/>
    </location>
</feature>
<evidence type="ECO:0000313" key="2">
    <source>
        <dbReference type="EMBL" id="WCO03194.1"/>
    </source>
</evidence>
<evidence type="ECO:0000256" key="1">
    <source>
        <dbReference type="SAM" id="Phobius"/>
    </source>
</evidence>
<organism evidence="2 3">
    <name type="scientific">Psychroserpens ponticola</name>
    <dbReference type="NCBI Taxonomy" id="2932268"/>
    <lineage>
        <taxon>Bacteria</taxon>
        <taxon>Pseudomonadati</taxon>
        <taxon>Bacteroidota</taxon>
        <taxon>Flavobacteriia</taxon>
        <taxon>Flavobacteriales</taxon>
        <taxon>Flavobacteriaceae</taxon>
        <taxon>Psychroserpens</taxon>
    </lineage>
</organism>
<dbReference type="RefSeq" id="WP_249994224.1">
    <property type="nucleotide sequence ID" value="NZ_CP116221.1"/>
</dbReference>
<reference evidence="2 3" key="1">
    <citation type="submission" date="2023-01" db="EMBL/GenBank/DDBJ databases">
        <title>Psychroserpens ponticola sp. nov., isolated from seawater.</title>
        <authorList>
            <person name="Kristyanto S."/>
            <person name="Jung J."/>
            <person name="Kim J.M."/>
            <person name="Jeon C.O."/>
        </authorList>
    </citation>
    <scope>NUCLEOTIDE SEQUENCE [LARGE SCALE GENOMIC DNA]</scope>
    <source>
        <strain evidence="2 3">MSW6</strain>
    </source>
</reference>
<protein>
    <submittedName>
        <fullName evidence="2">DUF6090 family protein</fullName>
    </submittedName>
</protein>
<dbReference type="Pfam" id="PF19578">
    <property type="entry name" value="DUF6090"/>
    <property type="match status" value="1"/>
</dbReference>
<keyword evidence="1" id="KW-0812">Transmembrane</keyword>
<keyword evidence="3" id="KW-1185">Reference proteome</keyword>